<sequence>MSCSTLTIATTRYNILLAQDLWPNEPLPPPEYLLHSYQGTWSIIPHNSNSRNPFIIEEVSLLSLSYDLISIPS</sequence>
<name>A0A2P5WR51_GOSBA</name>
<proteinExistence type="predicted"/>
<dbReference type="EMBL" id="KZ666770">
    <property type="protein sequence ID" value="PPR93575.1"/>
    <property type="molecule type" value="Genomic_DNA"/>
</dbReference>
<reference evidence="1 2" key="1">
    <citation type="submission" date="2015-01" db="EMBL/GenBank/DDBJ databases">
        <title>Genome of allotetraploid Gossypium barbadense reveals genomic plasticity and fiber elongation in cotton evolution.</title>
        <authorList>
            <person name="Chen X."/>
            <person name="Liu X."/>
            <person name="Zhao B."/>
            <person name="Zheng H."/>
            <person name="Hu Y."/>
            <person name="Lu G."/>
            <person name="Yang C."/>
            <person name="Chen J."/>
            <person name="Shan C."/>
            <person name="Zhang L."/>
            <person name="Zhou Y."/>
            <person name="Wang L."/>
            <person name="Guo W."/>
            <person name="Bai Y."/>
            <person name="Ruan J."/>
            <person name="Shangguan X."/>
            <person name="Mao Y."/>
            <person name="Jiang J."/>
            <person name="Zhu Y."/>
            <person name="Lei J."/>
            <person name="Kang H."/>
            <person name="Chen S."/>
            <person name="He X."/>
            <person name="Wang R."/>
            <person name="Wang Y."/>
            <person name="Chen J."/>
            <person name="Wang L."/>
            <person name="Yu S."/>
            <person name="Wang B."/>
            <person name="Wei J."/>
            <person name="Song S."/>
            <person name="Lu X."/>
            <person name="Gao Z."/>
            <person name="Gu W."/>
            <person name="Deng X."/>
            <person name="Ma D."/>
            <person name="Wang S."/>
            <person name="Liang W."/>
            <person name="Fang L."/>
            <person name="Cai C."/>
            <person name="Zhu X."/>
            <person name="Zhou B."/>
            <person name="Zhang Y."/>
            <person name="Chen Z."/>
            <person name="Xu S."/>
            <person name="Zhu R."/>
            <person name="Wang S."/>
            <person name="Zhang T."/>
            <person name="Zhao G."/>
        </authorList>
    </citation>
    <scope>NUCLEOTIDE SEQUENCE [LARGE SCALE GENOMIC DNA]</scope>
    <source>
        <strain evidence="2">cv. Xinhai21</strain>
        <tissue evidence="1">Leaf</tissue>
    </source>
</reference>
<dbReference type="AlphaFoldDB" id="A0A2P5WR51"/>
<organism evidence="1 2">
    <name type="scientific">Gossypium barbadense</name>
    <name type="common">Sea Island cotton</name>
    <name type="synonym">Hibiscus barbadensis</name>
    <dbReference type="NCBI Taxonomy" id="3634"/>
    <lineage>
        <taxon>Eukaryota</taxon>
        <taxon>Viridiplantae</taxon>
        <taxon>Streptophyta</taxon>
        <taxon>Embryophyta</taxon>
        <taxon>Tracheophyta</taxon>
        <taxon>Spermatophyta</taxon>
        <taxon>Magnoliopsida</taxon>
        <taxon>eudicotyledons</taxon>
        <taxon>Gunneridae</taxon>
        <taxon>Pentapetalae</taxon>
        <taxon>rosids</taxon>
        <taxon>malvids</taxon>
        <taxon>Malvales</taxon>
        <taxon>Malvaceae</taxon>
        <taxon>Malvoideae</taxon>
        <taxon>Gossypium</taxon>
    </lineage>
</organism>
<protein>
    <submittedName>
        <fullName evidence="1">Uncharacterized protein</fullName>
    </submittedName>
</protein>
<evidence type="ECO:0000313" key="2">
    <source>
        <dbReference type="Proteomes" id="UP000239757"/>
    </source>
</evidence>
<evidence type="ECO:0000313" key="1">
    <source>
        <dbReference type="EMBL" id="PPR93575.1"/>
    </source>
</evidence>
<gene>
    <name evidence="1" type="ORF">GOBAR_AA27094</name>
</gene>
<dbReference type="Proteomes" id="UP000239757">
    <property type="component" value="Unassembled WGS sequence"/>
</dbReference>
<accession>A0A2P5WR51</accession>